<protein>
    <submittedName>
        <fullName evidence="2">Uncharacterized protein</fullName>
    </submittedName>
</protein>
<dbReference type="EMBL" id="JBBWYZ010000013">
    <property type="protein sequence ID" value="MEK9513235.1"/>
    <property type="molecule type" value="Genomic_DNA"/>
</dbReference>
<reference evidence="2 3" key="1">
    <citation type="journal article" date="2024" name="Front. Microbiol.">
        <title>Transcriptomic insights into the dominance of two phototrophs throughout the water column of a tropical hypersaline-alkaline crater lake (Dziani Dzaha, Mayotte).</title>
        <authorList>
            <person name="Duperron S."/>
            <person name="Halary S."/>
            <person name="Bouly J.-P."/>
            <person name="Roussel T."/>
            <person name="Hugoni M."/>
            <person name="Bruto M."/>
            <person name="Oger P."/>
            <person name="Duval C."/>
            <person name="Woo A."/>
            <person name="Jezequiel D."/>
            <person name="Ader M."/>
            <person name="Leboulanger C."/>
            <person name="Agogue H."/>
            <person name="Grossi V."/>
            <person name="Trousselier M."/>
            <person name="Bernard C."/>
        </authorList>
    </citation>
    <scope>NUCLEOTIDE SEQUENCE [LARGE SCALE GENOMIC DNA]</scope>
    <source>
        <strain evidence="2 3">PMC 851.14</strain>
    </source>
</reference>
<evidence type="ECO:0000313" key="2">
    <source>
        <dbReference type="EMBL" id="MEK9513235.1"/>
    </source>
</evidence>
<organism evidence="2 3">
    <name type="scientific">Limnospira fusiformis PMC 851.14</name>
    <dbReference type="NCBI Taxonomy" id="2219512"/>
    <lineage>
        <taxon>Bacteria</taxon>
        <taxon>Bacillati</taxon>
        <taxon>Cyanobacteriota</taxon>
        <taxon>Cyanophyceae</taxon>
        <taxon>Oscillatoriophycideae</taxon>
        <taxon>Oscillatoriales</taxon>
        <taxon>Sirenicapillariaceae</taxon>
        <taxon>Limnospira</taxon>
    </lineage>
</organism>
<proteinExistence type="predicted"/>
<comment type="caution">
    <text evidence="2">The sequence shown here is derived from an EMBL/GenBank/DDBJ whole genome shotgun (WGS) entry which is preliminary data.</text>
</comment>
<feature type="compositionally biased region" description="Basic and acidic residues" evidence="1">
    <location>
        <begin position="40"/>
        <end position="50"/>
    </location>
</feature>
<keyword evidence="3" id="KW-1185">Reference proteome</keyword>
<evidence type="ECO:0000313" key="3">
    <source>
        <dbReference type="Proteomes" id="UP001387447"/>
    </source>
</evidence>
<evidence type="ECO:0000256" key="1">
    <source>
        <dbReference type="SAM" id="MobiDB-lite"/>
    </source>
</evidence>
<name>A0ABU9ERG8_LIMFS</name>
<accession>A0ABU9ERG8</accession>
<feature type="region of interest" description="Disordered" evidence="1">
    <location>
        <begin position="31"/>
        <end position="50"/>
    </location>
</feature>
<sequence>MISWSCRLLKLRSPTLGRVRQTSRMAIGDRLSIPGNEYPRSADRKTAIVQ</sequence>
<dbReference type="Proteomes" id="UP001387447">
    <property type="component" value="Unassembled WGS sequence"/>
</dbReference>
<gene>
    <name evidence="2" type="ORF">AAEJ74_16580</name>
</gene>